<comment type="caution">
    <text evidence="1">The sequence shown here is derived from an EMBL/GenBank/DDBJ whole genome shotgun (WGS) entry which is preliminary data.</text>
</comment>
<evidence type="ECO:0000313" key="2">
    <source>
        <dbReference type="Proteomes" id="UP000887159"/>
    </source>
</evidence>
<dbReference type="AlphaFoldDB" id="A0A8X6VEM6"/>
<protein>
    <submittedName>
        <fullName evidence="1">Uncharacterized protein</fullName>
    </submittedName>
</protein>
<organism evidence="1 2">
    <name type="scientific">Trichonephila clavipes</name>
    <name type="common">Golden silk orbweaver</name>
    <name type="synonym">Nephila clavipes</name>
    <dbReference type="NCBI Taxonomy" id="2585209"/>
    <lineage>
        <taxon>Eukaryota</taxon>
        <taxon>Metazoa</taxon>
        <taxon>Ecdysozoa</taxon>
        <taxon>Arthropoda</taxon>
        <taxon>Chelicerata</taxon>
        <taxon>Arachnida</taxon>
        <taxon>Araneae</taxon>
        <taxon>Araneomorphae</taxon>
        <taxon>Entelegynae</taxon>
        <taxon>Araneoidea</taxon>
        <taxon>Nephilidae</taxon>
        <taxon>Trichonephila</taxon>
    </lineage>
</organism>
<dbReference type="Proteomes" id="UP000887159">
    <property type="component" value="Unassembled WGS sequence"/>
</dbReference>
<reference evidence="1" key="1">
    <citation type="submission" date="2020-08" db="EMBL/GenBank/DDBJ databases">
        <title>Multicomponent nature underlies the extraordinary mechanical properties of spider dragline silk.</title>
        <authorList>
            <person name="Kono N."/>
            <person name="Nakamura H."/>
            <person name="Mori M."/>
            <person name="Yoshida Y."/>
            <person name="Ohtoshi R."/>
            <person name="Malay A.D."/>
            <person name="Moran D.A.P."/>
            <person name="Tomita M."/>
            <person name="Numata K."/>
            <person name="Arakawa K."/>
        </authorList>
    </citation>
    <scope>NUCLEOTIDE SEQUENCE</scope>
</reference>
<dbReference type="EMBL" id="BMAU01021244">
    <property type="protein sequence ID" value="GFY04614.1"/>
    <property type="molecule type" value="Genomic_DNA"/>
</dbReference>
<accession>A0A8X6VEM6</accession>
<evidence type="ECO:0000313" key="1">
    <source>
        <dbReference type="EMBL" id="GFY04614.1"/>
    </source>
</evidence>
<sequence length="93" mass="9912">MIPIFAVLRWRKVQVLINVRGSAHGRLPGVAVPATPLLVSPHCAVGLHPAICLDPNSSGSLRQKAITTEKIYATVPRMYVSVPYGGSAIRPAT</sequence>
<keyword evidence="2" id="KW-1185">Reference proteome</keyword>
<name>A0A8X6VEM6_TRICX</name>
<proteinExistence type="predicted"/>
<gene>
    <name evidence="1" type="ORF">TNCV_4416971</name>
</gene>